<evidence type="ECO:0000256" key="1">
    <source>
        <dbReference type="ARBA" id="ARBA00004123"/>
    </source>
</evidence>
<keyword evidence="9" id="KW-1185">Reference proteome</keyword>
<gene>
    <name evidence="8" type="ORF">C7M84_005357</name>
</gene>
<comment type="subcellular location">
    <subcellularLocation>
        <location evidence="1">Nucleus</location>
    </subcellularLocation>
</comment>
<evidence type="ECO:0000256" key="6">
    <source>
        <dbReference type="ARBA" id="ARBA00023242"/>
    </source>
</evidence>
<dbReference type="Pfam" id="PF11799">
    <property type="entry name" value="IMS_C"/>
    <property type="match status" value="2"/>
</dbReference>
<reference evidence="8 9" key="2">
    <citation type="submission" date="2019-01" db="EMBL/GenBank/DDBJ databases">
        <title>The decoding of complex shrimp genome reveals the adaptation for benthos swimmer, frequently molting mechanism and breeding impact on genome.</title>
        <authorList>
            <person name="Sun Y."/>
            <person name="Gao Y."/>
            <person name="Yu Y."/>
        </authorList>
    </citation>
    <scope>NUCLEOTIDE SEQUENCE [LARGE SCALE GENOMIC DNA]</scope>
    <source>
        <tissue evidence="8">Muscle</tissue>
    </source>
</reference>
<dbReference type="SUPFAM" id="SSF100879">
    <property type="entry name" value="Lesion bypass DNA polymerase (Y-family), little finger domain"/>
    <property type="match status" value="2"/>
</dbReference>
<evidence type="ECO:0000313" key="8">
    <source>
        <dbReference type="EMBL" id="ROT76076.1"/>
    </source>
</evidence>
<evidence type="ECO:0000256" key="4">
    <source>
        <dbReference type="ARBA" id="ARBA00022763"/>
    </source>
</evidence>
<dbReference type="EMBL" id="QCYY01001696">
    <property type="protein sequence ID" value="ROT76076.1"/>
    <property type="molecule type" value="Genomic_DNA"/>
</dbReference>
<dbReference type="InterPro" id="IPR052230">
    <property type="entry name" value="DNA_polymerase_eta"/>
</dbReference>
<dbReference type="AlphaFoldDB" id="A0A423THW9"/>
<dbReference type="InterPro" id="IPR036775">
    <property type="entry name" value="DNA_pol_Y-fam_lit_finger_sf"/>
</dbReference>
<evidence type="ECO:0000259" key="7">
    <source>
        <dbReference type="Pfam" id="PF11799"/>
    </source>
</evidence>
<sequence length="249" mass="27827">MRSLADELSERLMMDQTANKRRAKTITVSVRLDGDERWTSLSRSCSLPSYSAERITQVAISLIQHTNEAPPKDSVWSPAIKNISLSAGKFEDWAGASSGSIQEMFKKVAKANITSTVPSSLVTDWHWLFNLGKGVDTEQVTSRQLPKSIGCGKNFHGKEALNTQEKVQKWMRSLADELSERLMMDQTANKRRAKTITVSVRLDGDERWTSLSRSCSLPSYSAERITQVAISLIQHTNEAPPKDSVWLVT</sequence>
<organism evidence="8 9">
    <name type="scientific">Penaeus vannamei</name>
    <name type="common">Whiteleg shrimp</name>
    <name type="synonym">Litopenaeus vannamei</name>
    <dbReference type="NCBI Taxonomy" id="6689"/>
    <lineage>
        <taxon>Eukaryota</taxon>
        <taxon>Metazoa</taxon>
        <taxon>Ecdysozoa</taxon>
        <taxon>Arthropoda</taxon>
        <taxon>Crustacea</taxon>
        <taxon>Multicrustacea</taxon>
        <taxon>Malacostraca</taxon>
        <taxon>Eumalacostraca</taxon>
        <taxon>Eucarida</taxon>
        <taxon>Decapoda</taxon>
        <taxon>Dendrobranchiata</taxon>
        <taxon>Penaeoidea</taxon>
        <taxon>Penaeidae</taxon>
        <taxon>Penaeus</taxon>
    </lineage>
</organism>
<keyword evidence="4" id="KW-0227">DNA damage</keyword>
<feature type="domain" description="DNA polymerase Y-family little finger" evidence="7">
    <location>
        <begin position="146"/>
        <end position="236"/>
    </location>
</feature>
<dbReference type="GO" id="GO:0003887">
    <property type="term" value="F:DNA-directed DNA polymerase activity"/>
    <property type="evidence" value="ECO:0007669"/>
    <property type="project" value="TreeGrafter"/>
</dbReference>
<proteinExistence type="predicted"/>
<accession>A0A423THW9</accession>
<dbReference type="GO" id="GO:0042276">
    <property type="term" value="P:error-prone translesion synthesis"/>
    <property type="evidence" value="ECO:0007669"/>
    <property type="project" value="TreeGrafter"/>
</dbReference>
<dbReference type="PANTHER" id="PTHR45873:SF1">
    <property type="entry name" value="DNA POLYMERASE ETA"/>
    <property type="match status" value="1"/>
</dbReference>
<dbReference type="GO" id="GO:0009314">
    <property type="term" value="P:response to radiation"/>
    <property type="evidence" value="ECO:0007669"/>
    <property type="project" value="TreeGrafter"/>
</dbReference>
<evidence type="ECO:0000256" key="3">
    <source>
        <dbReference type="ARBA" id="ARBA00022723"/>
    </source>
</evidence>
<dbReference type="STRING" id="6689.A0A423THW9"/>
<comment type="caution">
    <text evidence="8">The sequence shown here is derived from an EMBL/GenBank/DDBJ whole genome shotgun (WGS) entry which is preliminary data.</text>
</comment>
<dbReference type="GO" id="GO:0006281">
    <property type="term" value="P:DNA repair"/>
    <property type="evidence" value="ECO:0007669"/>
    <property type="project" value="UniProtKB-KW"/>
</dbReference>
<evidence type="ECO:0000256" key="2">
    <source>
        <dbReference type="ARBA" id="ARBA00022679"/>
    </source>
</evidence>
<dbReference type="GO" id="GO:0035861">
    <property type="term" value="C:site of double-strand break"/>
    <property type="evidence" value="ECO:0007669"/>
    <property type="project" value="TreeGrafter"/>
</dbReference>
<dbReference type="Gene3D" id="3.30.1490.100">
    <property type="entry name" value="DNA polymerase, Y-family, little finger domain"/>
    <property type="match status" value="2"/>
</dbReference>
<evidence type="ECO:0000256" key="5">
    <source>
        <dbReference type="ARBA" id="ARBA00023204"/>
    </source>
</evidence>
<dbReference type="FunFam" id="3.30.1490.100:FF:000007">
    <property type="entry name" value="DNA polymerase eta"/>
    <property type="match status" value="1"/>
</dbReference>
<name>A0A423THW9_PENVA</name>
<dbReference type="PANTHER" id="PTHR45873">
    <property type="entry name" value="DNA POLYMERASE ETA"/>
    <property type="match status" value="1"/>
</dbReference>
<dbReference type="OrthoDB" id="5723at2759"/>
<protein>
    <submittedName>
        <fullName evidence="8">Putative DNA polymerase eta</fullName>
    </submittedName>
</protein>
<dbReference type="GO" id="GO:0003684">
    <property type="term" value="F:damaged DNA binding"/>
    <property type="evidence" value="ECO:0007669"/>
    <property type="project" value="InterPro"/>
</dbReference>
<evidence type="ECO:0000313" key="9">
    <source>
        <dbReference type="Proteomes" id="UP000283509"/>
    </source>
</evidence>
<dbReference type="Proteomes" id="UP000283509">
    <property type="component" value="Unassembled WGS sequence"/>
</dbReference>
<feature type="domain" description="DNA polymerase Y-family little finger" evidence="7">
    <location>
        <begin position="2"/>
        <end position="92"/>
    </location>
</feature>
<keyword evidence="2" id="KW-0808">Transferase</keyword>
<keyword evidence="5" id="KW-0234">DNA repair</keyword>
<dbReference type="GO" id="GO:0046872">
    <property type="term" value="F:metal ion binding"/>
    <property type="evidence" value="ECO:0007669"/>
    <property type="project" value="UniProtKB-KW"/>
</dbReference>
<keyword evidence="6" id="KW-0539">Nucleus</keyword>
<dbReference type="InterPro" id="IPR017961">
    <property type="entry name" value="DNA_pol_Y-fam_little_finger"/>
</dbReference>
<dbReference type="GO" id="GO:0005634">
    <property type="term" value="C:nucleus"/>
    <property type="evidence" value="ECO:0007669"/>
    <property type="project" value="UniProtKB-SubCell"/>
</dbReference>
<keyword evidence="3" id="KW-0479">Metal-binding</keyword>
<dbReference type="GO" id="GO:0005657">
    <property type="term" value="C:replication fork"/>
    <property type="evidence" value="ECO:0007669"/>
    <property type="project" value="TreeGrafter"/>
</dbReference>
<reference evidence="8 9" key="1">
    <citation type="submission" date="2018-04" db="EMBL/GenBank/DDBJ databases">
        <authorList>
            <person name="Zhang X."/>
            <person name="Yuan J."/>
            <person name="Li F."/>
            <person name="Xiang J."/>
        </authorList>
    </citation>
    <scope>NUCLEOTIDE SEQUENCE [LARGE SCALE GENOMIC DNA]</scope>
    <source>
        <tissue evidence="8">Muscle</tissue>
    </source>
</reference>